<gene>
    <name evidence="1" type="ORF">PHYPA_003540</name>
</gene>
<evidence type="ECO:0000313" key="3">
    <source>
        <dbReference type="Proteomes" id="UP000006727"/>
    </source>
</evidence>
<reference evidence="1 3" key="1">
    <citation type="journal article" date="2008" name="Science">
        <title>The Physcomitrella genome reveals evolutionary insights into the conquest of land by plants.</title>
        <authorList>
            <person name="Rensing S."/>
            <person name="Lang D."/>
            <person name="Zimmer A."/>
            <person name="Terry A."/>
            <person name="Salamov A."/>
            <person name="Shapiro H."/>
            <person name="Nishiyama T."/>
            <person name="Perroud P.-F."/>
            <person name="Lindquist E."/>
            <person name="Kamisugi Y."/>
            <person name="Tanahashi T."/>
            <person name="Sakakibara K."/>
            <person name="Fujita T."/>
            <person name="Oishi K."/>
            <person name="Shin-I T."/>
            <person name="Kuroki Y."/>
            <person name="Toyoda A."/>
            <person name="Suzuki Y."/>
            <person name="Hashimoto A."/>
            <person name="Yamaguchi K."/>
            <person name="Sugano A."/>
            <person name="Kohara Y."/>
            <person name="Fujiyama A."/>
            <person name="Anterola A."/>
            <person name="Aoki S."/>
            <person name="Ashton N."/>
            <person name="Barbazuk W.B."/>
            <person name="Barker E."/>
            <person name="Bennetzen J."/>
            <person name="Bezanilla M."/>
            <person name="Blankenship R."/>
            <person name="Cho S.H."/>
            <person name="Dutcher S."/>
            <person name="Estelle M."/>
            <person name="Fawcett J.A."/>
            <person name="Gundlach H."/>
            <person name="Hanada K."/>
            <person name="Heyl A."/>
            <person name="Hicks K.A."/>
            <person name="Hugh J."/>
            <person name="Lohr M."/>
            <person name="Mayer K."/>
            <person name="Melkozernov A."/>
            <person name="Murata T."/>
            <person name="Nelson D."/>
            <person name="Pils B."/>
            <person name="Prigge M."/>
            <person name="Reiss B."/>
            <person name="Renner T."/>
            <person name="Rombauts S."/>
            <person name="Rushton P."/>
            <person name="Sanderfoot A."/>
            <person name="Schween G."/>
            <person name="Shiu S.-H."/>
            <person name="Stueber K."/>
            <person name="Theodoulou F.L."/>
            <person name="Tu H."/>
            <person name="Van de Peer Y."/>
            <person name="Verrier P.J."/>
            <person name="Waters E."/>
            <person name="Wood A."/>
            <person name="Yang L."/>
            <person name="Cove D."/>
            <person name="Cuming A."/>
            <person name="Hasebe M."/>
            <person name="Lucas S."/>
            <person name="Mishler D.B."/>
            <person name="Reski R."/>
            <person name="Grigoriev I."/>
            <person name="Quatrano R.S."/>
            <person name="Boore J.L."/>
        </authorList>
    </citation>
    <scope>NUCLEOTIDE SEQUENCE [LARGE SCALE GENOMIC DNA]</scope>
    <source>
        <strain evidence="2 3">cv. Gransden 2004</strain>
    </source>
</reference>
<proteinExistence type="predicted"/>
<dbReference type="InParanoid" id="A0A2K1L3Z7"/>
<organism evidence="1">
    <name type="scientific">Physcomitrium patens</name>
    <name type="common">Spreading-leaved earth moss</name>
    <name type="synonym">Physcomitrella patens</name>
    <dbReference type="NCBI Taxonomy" id="3218"/>
    <lineage>
        <taxon>Eukaryota</taxon>
        <taxon>Viridiplantae</taxon>
        <taxon>Streptophyta</taxon>
        <taxon>Embryophyta</taxon>
        <taxon>Bryophyta</taxon>
        <taxon>Bryophytina</taxon>
        <taxon>Bryopsida</taxon>
        <taxon>Funariidae</taxon>
        <taxon>Funariales</taxon>
        <taxon>Funariaceae</taxon>
        <taxon>Physcomitrium</taxon>
    </lineage>
</organism>
<dbReference type="Gramene" id="Pp3c2_32350V3.1">
    <property type="protein sequence ID" value="PAC:32936168.CDS.1"/>
    <property type="gene ID" value="Pp3c2_32350"/>
</dbReference>
<dbReference type="AlphaFoldDB" id="A0A2K1L3Z7"/>
<dbReference type="Proteomes" id="UP000006727">
    <property type="component" value="Chromosome 2"/>
</dbReference>
<dbReference type="EnsemblPlants" id="Pp3c2_32350V3.1">
    <property type="protein sequence ID" value="PAC:32936168.CDS.1"/>
    <property type="gene ID" value="Pp3c2_32350"/>
</dbReference>
<protein>
    <submittedName>
        <fullName evidence="1 2">Uncharacterized protein</fullName>
    </submittedName>
</protein>
<reference evidence="1 3" key="2">
    <citation type="journal article" date="2018" name="Plant J.">
        <title>The Physcomitrella patens chromosome-scale assembly reveals moss genome structure and evolution.</title>
        <authorList>
            <person name="Lang D."/>
            <person name="Ullrich K.K."/>
            <person name="Murat F."/>
            <person name="Fuchs J."/>
            <person name="Jenkins J."/>
            <person name="Haas F.B."/>
            <person name="Piednoel M."/>
            <person name="Gundlach H."/>
            <person name="Van Bel M."/>
            <person name="Meyberg R."/>
            <person name="Vives C."/>
            <person name="Morata J."/>
            <person name="Symeonidi A."/>
            <person name="Hiss M."/>
            <person name="Muchero W."/>
            <person name="Kamisugi Y."/>
            <person name="Saleh O."/>
            <person name="Blanc G."/>
            <person name="Decker E.L."/>
            <person name="van Gessel N."/>
            <person name="Grimwood J."/>
            <person name="Hayes R.D."/>
            <person name="Graham S.W."/>
            <person name="Gunter L.E."/>
            <person name="McDaniel S.F."/>
            <person name="Hoernstein S.N.W."/>
            <person name="Larsson A."/>
            <person name="Li F.W."/>
            <person name="Perroud P.F."/>
            <person name="Phillips J."/>
            <person name="Ranjan P."/>
            <person name="Rokshar D.S."/>
            <person name="Rothfels C.J."/>
            <person name="Schneider L."/>
            <person name="Shu S."/>
            <person name="Stevenson D.W."/>
            <person name="Thummler F."/>
            <person name="Tillich M."/>
            <person name="Villarreal Aguilar J.C."/>
            <person name="Widiez T."/>
            <person name="Wong G.K."/>
            <person name="Wymore A."/>
            <person name="Zhang Y."/>
            <person name="Zimmer A.D."/>
            <person name="Quatrano R.S."/>
            <person name="Mayer K.F.X."/>
            <person name="Goodstein D."/>
            <person name="Casacuberta J.M."/>
            <person name="Vandepoele K."/>
            <person name="Reski R."/>
            <person name="Cuming A.C."/>
            <person name="Tuskan G.A."/>
            <person name="Maumus F."/>
            <person name="Salse J."/>
            <person name="Schmutz J."/>
            <person name="Rensing S.A."/>
        </authorList>
    </citation>
    <scope>NUCLEOTIDE SEQUENCE [LARGE SCALE GENOMIC DNA]</scope>
    <source>
        <strain evidence="2 3">cv. Gransden 2004</strain>
    </source>
</reference>
<dbReference type="Gramene" id="Pp3c2_32350V3.2">
    <property type="protein sequence ID" value="PAC:32936169.CDS.1"/>
    <property type="gene ID" value="Pp3c2_32350"/>
</dbReference>
<sequence length="58" mass="6751">MWLYWYSIIIFDKKANVVECSGFSLSIIISSIEVLFIKNNILKDDNFVCLEIVASKYL</sequence>
<evidence type="ECO:0000313" key="1">
    <source>
        <dbReference type="EMBL" id="PNR60747.1"/>
    </source>
</evidence>
<keyword evidence="3" id="KW-1185">Reference proteome</keyword>
<dbReference type="EnsemblPlants" id="Pp3c2_32350V3.2">
    <property type="protein sequence ID" value="PAC:32936169.CDS.1"/>
    <property type="gene ID" value="Pp3c2_32350"/>
</dbReference>
<dbReference type="EMBL" id="ABEU02000002">
    <property type="protein sequence ID" value="PNR60747.1"/>
    <property type="molecule type" value="Genomic_DNA"/>
</dbReference>
<accession>A0A2K1L3Z7</accession>
<name>A0A2K1L3Z7_PHYPA</name>
<evidence type="ECO:0000313" key="2">
    <source>
        <dbReference type="EnsemblPlants" id="PAC:32936168.CDS.1"/>
    </source>
</evidence>
<reference evidence="2" key="3">
    <citation type="submission" date="2020-12" db="UniProtKB">
        <authorList>
            <consortium name="EnsemblPlants"/>
        </authorList>
    </citation>
    <scope>IDENTIFICATION</scope>
</reference>